<dbReference type="EMBL" id="BSYR01000024">
    <property type="protein sequence ID" value="GMI90742.1"/>
    <property type="molecule type" value="Genomic_DNA"/>
</dbReference>
<accession>A0A9W7I8H9</accession>
<name>A0A9W7I8H9_HIBTR</name>
<evidence type="ECO:0000256" key="1">
    <source>
        <dbReference type="SAM" id="SignalP"/>
    </source>
</evidence>
<feature type="chain" id="PRO_5040847871" evidence="1">
    <location>
        <begin position="24"/>
        <end position="118"/>
    </location>
</feature>
<evidence type="ECO:0000313" key="3">
    <source>
        <dbReference type="Proteomes" id="UP001165190"/>
    </source>
</evidence>
<protein>
    <submittedName>
        <fullName evidence="2">Uncharacterized protein</fullName>
    </submittedName>
</protein>
<reference evidence="2" key="1">
    <citation type="submission" date="2023-05" db="EMBL/GenBank/DDBJ databases">
        <title>Genome and transcriptome analyses reveal genes involved in the formation of fine ridges on petal epidermal cells in Hibiscus trionum.</title>
        <authorList>
            <person name="Koshimizu S."/>
            <person name="Masuda S."/>
            <person name="Ishii T."/>
            <person name="Shirasu K."/>
            <person name="Hoshino A."/>
            <person name="Arita M."/>
        </authorList>
    </citation>
    <scope>NUCLEOTIDE SEQUENCE</scope>
    <source>
        <strain evidence="2">Hamamatsu line</strain>
    </source>
</reference>
<comment type="caution">
    <text evidence="2">The sequence shown here is derived from an EMBL/GenBank/DDBJ whole genome shotgun (WGS) entry which is preliminary data.</text>
</comment>
<dbReference type="AlphaFoldDB" id="A0A9W7I8H9"/>
<proteinExistence type="predicted"/>
<gene>
    <name evidence="2" type="ORF">HRI_002743500</name>
</gene>
<dbReference type="Proteomes" id="UP001165190">
    <property type="component" value="Unassembled WGS sequence"/>
</dbReference>
<sequence>MAACNKKQLGSWVCVLVFLRASSVDNGIYDLIVIKSMYLDLHAKGIAFITRIFSPVSSVSISMVCVLQSSIKMEVHVSRHFRFMLTCLTDGDFSPLNSLGYCLISSTISYVLWYINFD</sequence>
<evidence type="ECO:0000313" key="2">
    <source>
        <dbReference type="EMBL" id="GMI90742.1"/>
    </source>
</evidence>
<feature type="signal peptide" evidence="1">
    <location>
        <begin position="1"/>
        <end position="23"/>
    </location>
</feature>
<keyword evidence="1" id="KW-0732">Signal</keyword>
<keyword evidence="3" id="KW-1185">Reference proteome</keyword>
<organism evidence="2 3">
    <name type="scientific">Hibiscus trionum</name>
    <name type="common">Flower of an hour</name>
    <dbReference type="NCBI Taxonomy" id="183268"/>
    <lineage>
        <taxon>Eukaryota</taxon>
        <taxon>Viridiplantae</taxon>
        <taxon>Streptophyta</taxon>
        <taxon>Embryophyta</taxon>
        <taxon>Tracheophyta</taxon>
        <taxon>Spermatophyta</taxon>
        <taxon>Magnoliopsida</taxon>
        <taxon>eudicotyledons</taxon>
        <taxon>Gunneridae</taxon>
        <taxon>Pentapetalae</taxon>
        <taxon>rosids</taxon>
        <taxon>malvids</taxon>
        <taxon>Malvales</taxon>
        <taxon>Malvaceae</taxon>
        <taxon>Malvoideae</taxon>
        <taxon>Hibiscus</taxon>
    </lineage>
</organism>